<dbReference type="EMBL" id="BNJJ01000009">
    <property type="protein sequence ID" value="GHO85484.1"/>
    <property type="molecule type" value="Genomic_DNA"/>
</dbReference>
<dbReference type="InterPro" id="IPR046492">
    <property type="entry name" value="DUF6585"/>
</dbReference>
<keyword evidence="1" id="KW-0472">Membrane</keyword>
<name>A0ABQ3VH21_9CHLR</name>
<organism evidence="2 3">
    <name type="scientific">Dictyobacter formicarum</name>
    <dbReference type="NCBI Taxonomy" id="2778368"/>
    <lineage>
        <taxon>Bacteria</taxon>
        <taxon>Bacillati</taxon>
        <taxon>Chloroflexota</taxon>
        <taxon>Ktedonobacteria</taxon>
        <taxon>Ktedonobacterales</taxon>
        <taxon>Dictyobacteraceae</taxon>
        <taxon>Dictyobacter</taxon>
    </lineage>
</organism>
<gene>
    <name evidence="2" type="ORF">KSZ_34900</name>
</gene>
<protein>
    <submittedName>
        <fullName evidence="2">Uncharacterized protein</fullName>
    </submittedName>
</protein>
<dbReference type="RefSeq" id="WP_201363136.1">
    <property type="nucleotide sequence ID" value="NZ_BNJJ01000009.1"/>
</dbReference>
<evidence type="ECO:0000313" key="3">
    <source>
        <dbReference type="Proteomes" id="UP000635565"/>
    </source>
</evidence>
<feature type="transmembrane region" description="Helical" evidence="1">
    <location>
        <begin position="80"/>
        <end position="104"/>
    </location>
</feature>
<keyword evidence="3" id="KW-1185">Reference proteome</keyword>
<evidence type="ECO:0000256" key="1">
    <source>
        <dbReference type="SAM" id="Phobius"/>
    </source>
</evidence>
<accession>A0ABQ3VH21</accession>
<dbReference type="Proteomes" id="UP000635565">
    <property type="component" value="Unassembled WGS sequence"/>
</dbReference>
<sequence length="365" mass="40938">MRLTSEKQIPQKIQACAHAYQLGVPRIVYDPQSSSRLSLFLSPLAFVVSALIVGAYVTFYDQIFSWWPLWQSWMVLGIGLAWFLIGFWMLVPALLTPSLCVFLCPKGLIYQRYRCDVIRWEDIVQLDKTLKLEQGSTMLTCYRLQRSDGAVFVLDNDLPHLDRLGGFMEREVSRHLLPQALAKYEAEASLSFGFLEVSPAGLSMQQGQYVLPWSEYECLSLDETSISLYRQGDNQPWATLSLSGLPNVWVLKGVIEHATKRARVPLVESAPAFAQPPQLALYAAGETISFGALSLNRAGVFLKDGARFLPWDEIASFGIGEHEVIIKCGETSHELYTLPSGQSAIPPSRPTHRLRPLPTIFITPF</sequence>
<reference evidence="2 3" key="1">
    <citation type="journal article" date="2021" name="Int. J. Syst. Evol. Microbiol.">
        <title>Reticulibacter mediterranei gen. nov., sp. nov., within the new family Reticulibacteraceae fam. nov., and Ktedonospora formicarum gen. nov., sp. nov., Ktedonobacter robiniae sp. nov., Dictyobacter formicarum sp. nov. and Dictyobacter arantiisoli sp. nov., belonging to the class Ktedonobacteria.</title>
        <authorList>
            <person name="Yabe S."/>
            <person name="Zheng Y."/>
            <person name="Wang C.M."/>
            <person name="Sakai Y."/>
            <person name="Abe K."/>
            <person name="Yokota A."/>
            <person name="Donadio S."/>
            <person name="Cavaletti L."/>
            <person name="Monciardini P."/>
        </authorList>
    </citation>
    <scope>NUCLEOTIDE SEQUENCE [LARGE SCALE GENOMIC DNA]</scope>
    <source>
        <strain evidence="2 3">SOSP1-9</strain>
    </source>
</reference>
<dbReference type="Pfam" id="PF20226">
    <property type="entry name" value="DUF6585"/>
    <property type="match status" value="2"/>
</dbReference>
<feature type="transmembrane region" description="Helical" evidence="1">
    <location>
        <begin position="39"/>
        <end position="60"/>
    </location>
</feature>
<proteinExistence type="predicted"/>
<comment type="caution">
    <text evidence="2">The sequence shown here is derived from an EMBL/GenBank/DDBJ whole genome shotgun (WGS) entry which is preliminary data.</text>
</comment>
<keyword evidence="1" id="KW-1133">Transmembrane helix</keyword>
<evidence type="ECO:0000313" key="2">
    <source>
        <dbReference type="EMBL" id="GHO85484.1"/>
    </source>
</evidence>
<keyword evidence="1" id="KW-0812">Transmembrane</keyword>